<dbReference type="Proteomes" id="UP001286313">
    <property type="component" value="Unassembled WGS sequence"/>
</dbReference>
<protein>
    <submittedName>
        <fullName evidence="1">Uncharacterized protein</fullName>
    </submittedName>
</protein>
<accession>A0AAE1FU29</accession>
<proteinExistence type="predicted"/>
<dbReference type="AlphaFoldDB" id="A0AAE1FU29"/>
<dbReference type="EMBL" id="JAWQEG010001325">
    <property type="protein sequence ID" value="KAK3880395.1"/>
    <property type="molecule type" value="Genomic_DNA"/>
</dbReference>
<sequence length="117" mass="12302">MDGESNDVGQCTGNDKLLLMDEYYKPSTPLNCVNPECNCVLKCGGASCEANNGTCIRKKETCPPGLRSNAAARRCGCNNNATCKCCIPGNCTSHSLDVASGLSLCKGTVGLQQHIKI</sequence>
<reference evidence="1" key="1">
    <citation type="submission" date="2023-10" db="EMBL/GenBank/DDBJ databases">
        <title>Genome assemblies of two species of porcelain crab, Petrolisthes cinctipes and Petrolisthes manimaculis (Anomura: Porcellanidae).</title>
        <authorList>
            <person name="Angst P."/>
        </authorList>
    </citation>
    <scope>NUCLEOTIDE SEQUENCE</scope>
    <source>
        <strain evidence="1">PB745_01</strain>
        <tissue evidence="1">Gill</tissue>
    </source>
</reference>
<comment type="caution">
    <text evidence="1">The sequence shown here is derived from an EMBL/GenBank/DDBJ whole genome shotgun (WGS) entry which is preliminary data.</text>
</comment>
<gene>
    <name evidence="1" type="ORF">Pcinc_015078</name>
</gene>
<organism evidence="1 2">
    <name type="scientific">Petrolisthes cinctipes</name>
    <name type="common">Flat porcelain crab</name>
    <dbReference type="NCBI Taxonomy" id="88211"/>
    <lineage>
        <taxon>Eukaryota</taxon>
        <taxon>Metazoa</taxon>
        <taxon>Ecdysozoa</taxon>
        <taxon>Arthropoda</taxon>
        <taxon>Crustacea</taxon>
        <taxon>Multicrustacea</taxon>
        <taxon>Malacostraca</taxon>
        <taxon>Eumalacostraca</taxon>
        <taxon>Eucarida</taxon>
        <taxon>Decapoda</taxon>
        <taxon>Pleocyemata</taxon>
        <taxon>Anomura</taxon>
        <taxon>Galatheoidea</taxon>
        <taxon>Porcellanidae</taxon>
        <taxon>Petrolisthes</taxon>
    </lineage>
</organism>
<evidence type="ECO:0000313" key="1">
    <source>
        <dbReference type="EMBL" id="KAK3880395.1"/>
    </source>
</evidence>
<evidence type="ECO:0000313" key="2">
    <source>
        <dbReference type="Proteomes" id="UP001286313"/>
    </source>
</evidence>
<keyword evidence="2" id="KW-1185">Reference proteome</keyword>
<name>A0AAE1FU29_PETCI</name>